<dbReference type="AlphaFoldDB" id="A0A316TY36"/>
<gene>
    <name evidence="1" type="ORF">DJ010_03440</name>
</gene>
<keyword evidence="2" id="KW-1185">Reference proteome</keyword>
<dbReference type="InterPro" id="IPR027417">
    <property type="entry name" value="P-loop_NTPase"/>
</dbReference>
<name>A0A316TY36_9ACTN</name>
<dbReference type="SUPFAM" id="SSF52540">
    <property type="entry name" value="P-loop containing nucleoside triphosphate hydrolases"/>
    <property type="match status" value="1"/>
</dbReference>
<organism evidence="1 2">
    <name type="scientific">Nocardioides silvaticus</name>
    <dbReference type="NCBI Taxonomy" id="2201891"/>
    <lineage>
        <taxon>Bacteria</taxon>
        <taxon>Bacillati</taxon>
        <taxon>Actinomycetota</taxon>
        <taxon>Actinomycetes</taxon>
        <taxon>Propionibacteriales</taxon>
        <taxon>Nocardioidaceae</taxon>
        <taxon>Nocardioides</taxon>
    </lineage>
</organism>
<dbReference type="Gene3D" id="3.40.50.300">
    <property type="entry name" value="P-loop containing nucleotide triphosphate hydrolases"/>
    <property type="match status" value="1"/>
</dbReference>
<dbReference type="OrthoDB" id="9777890at2"/>
<dbReference type="RefSeq" id="WP_109692190.1">
    <property type="nucleotide sequence ID" value="NZ_QGDD01000001.1"/>
</dbReference>
<proteinExistence type="predicted"/>
<dbReference type="EMBL" id="QGDD01000001">
    <property type="protein sequence ID" value="PWN04686.1"/>
    <property type="molecule type" value="Genomic_DNA"/>
</dbReference>
<dbReference type="Proteomes" id="UP000245507">
    <property type="component" value="Unassembled WGS sequence"/>
</dbReference>
<dbReference type="PANTHER" id="PTHR36451">
    <property type="entry name" value="PAPS-DEPENDENT SULFOTRANSFERASE STF3"/>
    <property type="match status" value="1"/>
</dbReference>
<keyword evidence="1" id="KW-0808">Transferase</keyword>
<evidence type="ECO:0000313" key="1">
    <source>
        <dbReference type="EMBL" id="PWN04686.1"/>
    </source>
</evidence>
<protein>
    <submittedName>
        <fullName evidence="1">Sulfotransferase family protein</fullName>
    </submittedName>
</protein>
<dbReference type="InterPro" id="IPR052736">
    <property type="entry name" value="Stf3_sulfotransferase"/>
</dbReference>
<dbReference type="GO" id="GO:0016740">
    <property type="term" value="F:transferase activity"/>
    <property type="evidence" value="ECO:0007669"/>
    <property type="project" value="UniProtKB-KW"/>
</dbReference>
<sequence length="424" mass="46942">MRGQGAGVRVVLDDLAEPRFGPAGQELLAAMAQVAELCPLDSARMHVQASAELGLDDFGPQDYRERLDLLLDCYRSVPGLSAAGQVGLHAQLVQLLKNRLLLTDLLRREPEVLDVELVPPLVIAGLPRTGTTHLQQLLAATGLFRTLPYWESLEPFPLPGEREVEPDPRIGRTIASLEALHTTVPHLTLMHEMESPEHAHEEIALLANDFSTMFFETLTEVPRWGDHYVAHSQVPHYAYLRLQLQALQHLRGGRRWLLKSPQHLEQLPVLAEVFPGATVVVTHRDPAHVVTSLATMVAYTERMFREPPLDPHATGRRWADRLGLMLDALLRDRDVLGAESSLDLPFDVLLGDQEGALERVLALAGEELTPAARAGAASYLAGHARGHLGTVDYRPEDVGLDPEALRRRFTDYSARFLGSTVENL</sequence>
<evidence type="ECO:0000313" key="2">
    <source>
        <dbReference type="Proteomes" id="UP000245507"/>
    </source>
</evidence>
<dbReference type="PANTHER" id="PTHR36451:SF1">
    <property type="entry name" value="OMEGA-HYDROXY-BETA-DIHYDROMENAQUINONE-9 SULFOTRANSFERASE STF3"/>
    <property type="match status" value="1"/>
</dbReference>
<dbReference type="Pfam" id="PF13469">
    <property type="entry name" value="Sulfotransfer_3"/>
    <property type="match status" value="1"/>
</dbReference>
<accession>A0A316TY36</accession>
<comment type="caution">
    <text evidence="1">The sequence shown here is derived from an EMBL/GenBank/DDBJ whole genome shotgun (WGS) entry which is preliminary data.</text>
</comment>
<reference evidence="1 2" key="1">
    <citation type="submission" date="2018-05" db="EMBL/GenBank/DDBJ databases">
        <title>Nocardioides silvaticus genome.</title>
        <authorList>
            <person name="Li C."/>
            <person name="Wang G."/>
        </authorList>
    </citation>
    <scope>NUCLEOTIDE SEQUENCE [LARGE SCALE GENOMIC DNA]</scope>
    <source>
        <strain evidence="1 2">CCTCC AB 2018079</strain>
    </source>
</reference>